<dbReference type="GO" id="GO:0005886">
    <property type="term" value="C:plasma membrane"/>
    <property type="evidence" value="ECO:0007669"/>
    <property type="project" value="UniProtKB-SubCell"/>
</dbReference>
<dbReference type="InterPro" id="IPR050086">
    <property type="entry name" value="MetN_ABC_transporter-like"/>
</dbReference>
<keyword evidence="4" id="KW-1003">Cell membrane</keyword>
<keyword evidence="8" id="KW-0472">Membrane</keyword>
<dbReference type="InterPro" id="IPR027417">
    <property type="entry name" value="P-loop_NTPase"/>
</dbReference>
<dbReference type="SUPFAM" id="SSF52540">
    <property type="entry name" value="P-loop containing nucleoside triphosphate hydrolases"/>
    <property type="match status" value="1"/>
</dbReference>
<name>A0A0R1MAS8_9LACO</name>
<dbReference type="PANTHER" id="PTHR43166">
    <property type="entry name" value="AMINO ACID IMPORT ATP-BINDING PROTEIN"/>
    <property type="match status" value="1"/>
</dbReference>
<feature type="domain" description="ABC transporter" evidence="9">
    <location>
        <begin position="1"/>
        <end position="223"/>
    </location>
</feature>
<evidence type="ECO:0000313" key="11">
    <source>
        <dbReference type="Proteomes" id="UP000051686"/>
    </source>
</evidence>
<evidence type="ECO:0000256" key="4">
    <source>
        <dbReference type="ARBA" id="ARBA00022475"/>
    </source>
</evidence>
<dbReference type="SMART" id="SM00382">
    <property type="entry name" value="AAA"/>
    <property type="match status" value="1"/>
</dbReference>
<evidence type="ECO:0000256" key="3">
    <source>
        <dbReference type="ARBA" id="ARBA00022448"/>
    </source>
</evidence>
<reference evidence="10 11" key="1">
    <citation type="journal article" date="2015" name="Genome Announc.">
        <title>Expanding the biotechnology potential of lactobacilli through comparative genomics of 213 strains and associated genera.</title>
        <authorList>
            <person name="Sun Z."/>
            <person name="Harris H.M."/>
            <person name="McCann A."/>
            <person name="Guo C."/>
            <person name="Argimon S."/>
            <person name="Zhang W."/>
            <person name="Yang X."/>
            <person name="Jeffery I.B."/>
            <person name="Cooney J.C."/>
            <person name="Kagawa T.F."/>
            <person name="Liu W."/>
            <person name="Song Y."/>
            <person name="Salvetti E."/>
            <person name="Wrobel A."/>
            <person name="Rasinkangas P."/>
            <person name="Parkhill J."/>
            <person name="Rea M.C."/>
            <person name="O'Sullivan O."/>
            <person name="Ritari J."/>
            <person name="Douillard F.P."/>
            <person name="Paul Ross R."/>
            <person name="Yang R."/>
            <person name="Briner A.E."/>
            <person name="Felis G.E."/>
            <person name="de Vos W.M."/>
            <person name="Barrangou R."/>
            <person name="Klaenhammer T.R."/>
            <person name="Caufield P.W."/>
            <person name="Cui Y."/>
            <person name="Zhang H."/>
            <person name="O'Toole P.W."/>
        </authorList>
    </citation>
    <scope>NUCLEOTIDE SEQUENCE [LARGE SCALE GENOMIC DNA]</scope>
    <source>
        <strain evidence="10 11">DSM 19972</strain>
    </source>
</reference>
<dbReference type="STRING" id="1423777.FD46_GL000725"/>
<sequence>MKHINLKIEAGTVTVFIGPSGSGKTTLLRTLNLLQLPTAGSIKVADVSARAGKIDIKTIRDLRKNSSMVFQQFNLFKNLTVKENVANPLIYSGLADKKSADEQAVSILNKVGLSEAADQYPVKLSGGQQQRVSIARAIAVKPRVVLLDEPTSALDPELVGSVLHTIAGLAQERITMVLVTHEMEFARQIADNAVFLERGEILDQGDARELLAGQTSKRIDQFINSLT</sequence>
<organism evidence="10 11">
    <name type="scientific">Liquorilactobacillus oeni DSM 19972</name>
    <dbReference type="NCBI Taxonomy" id="1423777"/>
    <lineage>
        <taxon>Bacteria</taxon>
        <taxon>Bacillati</taxon>
        <taxon>Bacillota</taxon>
        <taxon>Bacilli</taxon>
        <taxon>Lactobacillales</taxon>
        <taxon>Lactobacillaceae</taxon>
        <taxon>Liquorilactobacillus</taxon>
    </lineage>
</organism>
<evidence type="ECO:0000256" key="8">
    <source>
        <dbReference type="ARBA" id="ARBA00023136"/>
    </source>
</evidence>
<protein>
    <submittedName>
        <fullName evidence="10">Glutamine ABC transporter, ATP-binding protein GlnQ</fullName>
    </submittedName>
</protein>
<keyword evidence="11" id="KW-1185">Reference proteome</keyword>
<keyword evidence="5" id="KW-0547">Nucleotide-binding</keyword>
<accession>A0A0R1MAS8</accession>
<comment type="subcellular location">
    <subcellularLocation>
        <location evidence="1">Cell membrane</location>
        <topology evidence="1">Peripheral membrane protein</topology>
    </subcellularLocation>
</comment>
<dbReference type="AlphaFoldDB" id="A0A0R1MAS8"/>
<proteinExistence type="inferred from homology"/>
<dbReference type="GO" id="GO:0015424">
    <property type="term" value="F:ABC-type amino acid transporter activity"/>
    <property type="evidence" value="ECO:0007669"/>
    <property type="project" value="InterPro"/>
</dbReference>
<dbReference type="InterPro" id="IPR017871">
    <property type="entry name" value="ABC_transporter-like_CS"/>
</dbReference>
<evidence type="ECO:0000256" key="5">
    <source>
        <dbReference type="ARBA" id="ARBA00022741"/>
    </source>
</evidence>
<evidence type="ECO:0000256" key="1">
    <source>
        <dbReference type="ARBA" id="ARBA00004202"/>
    </source>
</evidence>
<evidence type="ECO:0000256" key="2">
    <source>
        <dbReference type="ARBA" id="ARBA00005417"/>
    </source>
</evidence>
<dbReference type="Proteomes" id="UP000051686">
    <property type="component" value="Unassembled WGS sequence"/>
</dbReference>
<keyword evidence="6 10" id="KW-0067">ATP-binding</keyword>
<dbReference type="PROSITE" id="PS50893">
    <property type="entry name" value="ABC_TRANSPORTER_2"/>
    <property type="match status" value="1"/>
</dbReference>
<comment type="similarity">
    <text evidence="2">Belongs to the ABC transporter superfamily.</text>
</comment>
<dbReference type="PATRIC" id="fig|1423777.3.peg.751"/>
<dbReference type="PROSITE" id="PS00211">
    <property type="entry name" value="ABC_TRANSPORTER_1"/>
    <property type="match status" value="1"/>
</dbReference>
<comment type="caution">
    <text evidence="10">The sequence shown here is derived from an EMBL/GenBank/DDBJ whole genome shotgun (WGS) entry which is preliminary data.</text>
</comment>
<evidence type="ECO:0000313" key="10">
    <source>
        <dbReference type="EMBL" id="KRL05335.1"/>
    </source>
</evidence>
<gene>
    <name evidence="10" type="ORF">FD46_GL000725</name>
</gene>
<evidence type="ECO:0000256" key="6">
    <source>
        <dbReference type="ARBA" id="ARBA00022840"/>
    </source>
</evidence>
<evidence type="ECO:0000256" key="7">
    <source>
        <dbReference type="ARBA" id="ARBA00022970"/>
    </source>
</evidence>
<dbReference type="EMBL" id="AZEH01000025">
    <property type="protein sequence ID" value="KRL05335.1"/>
    <property type="molecule type" value="Genomic_DNA"/>
</dbReference>
<dbReference type="InterPro" id="IPR003439">
    <property type="entry name" value="ABC_transporter-like_ATP-bd"/>
</dbReference>
<dbReference type="InterPro" id="IPR003593">
    <property type="entry name" value="AAA+_ATPase"/>
</dbReference>
<dbReference type="PANTHER" id="PTHR43166:SF9">
    <property type="entry name" value="GLUTAMATE_ASPARTATE IMPORT ATP-BINDING PROTEIN GLTL"/>
    <property type="match status" value="1"/>
</dbReference>
<dbReference type="GO" id="GO:0016887">
    <property type="term" value="F:ATP hydrolysis activity"/>
    <property type="evidence" value="ECO:0007669"/>
    <property type="project" value="InterPro"/>
</dbReference>
<evidence type="ECO:0000259" key="9">
    <source>
        <dbReference type="PROSITE" id="PS50893"/>
    </source>
</evidence>
<dbReference type="Pfam" id="PF00005">
    <property type="entry name" value="ABC_tran"/>
    <property type="match status" value="1"/>
</dbReference>
<dbReference type="PIRSF" id="PIRSF039085">
    <property type="entry name" value="ABC_ATPase_HisP"/>
    <property type="match status" value="1"/>
</dbReference>
<keyword evidence="3" id="KW-0813">Transport</keyword>
<dbReference type="InterPro" id="IPR030679">
    <property type="entry name" value="ABC_ATPase_HisP-typ"/>
</dbReference>
<dbReference type="Gene3D" id="3.40.50.300">
    <property type="entry name" value="P-loop containing nucleotide triphosphate hydrolases"/>
    <property type="match status" value="1"/>
</dbReference>
<dbReference type="GO" id="GO:0005524">
    <property type="term" value="F:ATP binding"/>
    <property type="evidence" value="ECO:0007669"/>
    <property type="project" value="UniProtKB-KW"/>
</dbReference>
<keyword evidence="7" id="KW-0029">Amino-acid transport</keyword>